<keyword evidence="5" id="KW-0949">S-adenosyl-L-methionine</keyword>
<dbReference type="Proteomes" id="UP000823914">
    <property type="component" value="Unassembled WGS sequence"/>
</dbReference>
<gene>
    <name evidence="6" type="primary">rsmG</name>
    <name evidence="6" type="ORF">IAA16_02715</name>
</gene>
<dbReference type="CDD" id="cd02440">
    <property type="entry name" value="AdoMet_MTases"/>
    <property type="match status" value="1"/>
</dbReference>
<name>A0A9E2L0D7_9SPIR</name>
<evidence type="ECO:0000313" key="7">
    <source>
        <dbReference type="Proteomes" id="UP000823914"/>
    </source>
</evidence>
<accession>A0A9E2L0D7</accession>
<dbReference type="GO" id="GO:0005829">
    <property type="term" value="C:cytosol"/>
    <property type="evidence" value="ECO:0007669"/>
    <property type="project" value="TreeGrafter"/>
</dbReference>
<dbReference type="PIRSF" id="PIRSF003078">
    <property type="entry name" value="GidB"/>
    <property type="match status" value="1"/>
</dbReference>
<keyword evidence="4 6" id="KW-0808">Transferase</keyword>
<dbReference type="GO" id="GO:0070043">
    <property type="term" value="F:rRNA (guanine-N7-)-methyltransferase activity"/>
    <property type="evidence" value="ECO:0007669"/>
    <property type="project" value="TreeGrafter"/>
</dbReference>
<dbReference type="Pfam" id="PF02527">
    <property type="entry name" value="GidB"/>
    <property type="match status" value="1"/>
</dbReference>
<dbReference type="PANTHER" id="PTHR31760">
    <property type="entry name" value="S-ADENOSYL-L-METHIONINE-DEPENDENT METHYLTRANSFERASES SUPERFAMILY PROTEIN"/>
    <property type="match status" value="1"/>
</dbReference>
<keyword evidence="3 6" id="KW-0489">Methyltransferase</keyword>
<keyword evidence="2" id="KW-0698">rRNA processing</keyword>
<keyword evidence="1" id="KW-0963">Cytoplasm</keyword>
<dbReference type="EC" id="2.1.1.170" evidence="6"/>
<feature type="non-terminal residue" evidence="6">
    <location>
        <position position="1"/>
    </location>
</feature>
<evidence type="ECO:0000256" key="5">
    <source>
        <dbReference type="ARBA" id="ARBA00022691"/>
    </source>
</evidence>
<evidence type="ECO:0000256" key="2">
    <source>
        <dbReference type="ARBA" id="ARBA00022552"/>
    </source>
</evidence>
<protein>
    <submittedName>
        <fullName evidence="6">16S rRNA (Guanine(527)-N(7))-methyltransferase RsmG</fullName>
        <ecNumber evidence="6">2.1.1.170</ecNumber>
    </submittedName>
</protein>
<sequence>SNILKQGLENLSLPESDYPLLEEKLRLYMKELLLFNAAYDLVGADNEKDIIIHHLLDSLAGVHHIEKLFSEQQDTITPEIADIGSGGGLPGIPLALALPHIHFTLVERMSKRCAFLENSVAILNLKNVTVINSQVEQIPTNTFHVATFRAFRPLDKKMIKTLLRVIKPAGFLAAYKGKTEAINTEMEAIADIVPNYATYPLTVPFLEERQRHLVVIQKYNQM</sequence>
<dbReference type="AlphaFoldDB" id="A0A9E2L0D7"/>
<dbReference type="InterPro" id="IPR003682">
    <property type="entry name" value="rRNA_ssu_MeTfrase_G"/>
</dbReference>
<evidence type="ECO:0000256" key="1">
    <source>
        <dbReference type="ARBA" id="ARBA00022490"/>
    </source>
</evidence>
<dbReference type="Gene3D" id="3.40.50.150">
    <property type="entry name" value="Vaccinia Virus protein VP39"/>
    <property type="match status" value="1"/>
</dbReference>
<evidence type="ECO:0000256" key="4">
    <source>
        <dbReference type="ARBA" id="ARBA00022679"/>
    </source>
</evidence>
<organism evidence="6 7">
    <name type="scientific">Candidatus Treponema excrementipullorum</name>
    <dbReference type="NCBI Taxonomy" id="2838768"/>
    <lineage>
        <taxon>Bacteria</taxon>
        <taxon>Pseudomonadati</taxon>
        <taxon>Spirochaetota</taxon>
        <taxon>Spirochaetia</taxon>
        <taxon>Spirochaetales</taxon>
        <taxon>Treponemataceae</taxon>
        <taxon>Treponema</taxon>
    </lineage>
</organism>
<reference evidence="6" key="1">
    <citation type="journal article" date="2021" name="PeerJ">
        <title>Extensive microbial diversity within the chicken gut microbiome revealed by metagenomics and culture.</title>
        <authorList>
            <person name="Gilroy R."/>
            <person name="Ravi A."/>
            <person name="Getino M."/>
            <person name="Pursley I."/>
            <person name="Horton D.L."/>
            <person name="Alikhan N.F."/>
            <person name="Baker D."/>
            <person name="Gharbi K."/>
            <person name="Hall N."/>
            <person name="Watson M."/>
            <person name="Adriaenssens E.M."/>
            <person name="Foster-Nyarko E."/>
            <person name="Jarju S."/>
            <person name="Secka A."/>
            <person name="Antonio M."/>
            <person name="Oren A."/>
            <person name="Chaudhuri R.R."/>
            <person name="La Ragione R."/>
            <person name="Hildebrand F."/>
            <person name="Pallen M.J."/>
        </authorList>
    </citation>
    <scope>NUCLEOTIDE SEQUENCE</scope>
    <source>
        <strain evidence="6">Gambia15-2214</strain>
    </source>
</reference>
<comment type="caution">
    <text evidence="6">The sequence shown here is derived from an EMBL/GenBank/DDBJ whole genome shotgun (WGS) entry which is preliminary data.</text>
</comment>
<dbReference type="EMBL" id="JAHLFV010000061">
    <property type="protein sequence ID" value="MBU3849459.1"/>
    <property type="molecule type" value="Genomic_DNA"/>
</dbReference>
<evidence type="ECO:0000313" key="6">
    <source>
        <dbReference type="EMBL" id="MBU3849459.1"/>
    </source>
</evidence>
<evidence type="ECO:0000256" key="3">
    <source>
        <dbReference type="ARBA" id="ARBA00022603"/>
    </source>
</evidence>
<dbReference type="HAMAP" id="MF_00074">
    <property type="entry name" value="16SrRNA_methyltr_G"/>
    <property type="match status" value="1"/>
</dbReference>
<proteinExistence type="inferred from homology"/>
<reference evidence="6" key="2">
    <citation type="submission" date="2021-04" db="EMBL/GenBank/DDBJ databases">
        <authorList>
            <person name="Gilroy R."/>
        </authorList>
    </citation>
    <scope>NUCLEOTIDE SEQUENCE</scope>
    <source>
        <strain evidence="6">Gambia15-2214</strain>
    </source>
</reference>
<dbReference type="PANTHER" id="PTHR31760:SF0">
    <property type="entry name" value="S-ADENOSYL-L-METHIONINE-DEPENDENT METHYLTRANSFERASES SUPERFAMILY PROTEIN"/>
    <property type="match status" value="1"/>
</dbReference>
<dbReference type="NCBIfam" id="TIGR00138">
    <property type="entry name" value="rsmG_gidB"/>
    <property type="match status" value="1"/>
</dbReference>
<dbReference type="InterPro" id="IPR029063">
    <property type="entry name" value="SAM-dependent_MTases_sf"/>
</dbReference>
<dbReference type="SUPFAM" id="SSF53335">
    <property type="entry name" value="S-adenosyl-L-methionine-dependent methyltransferases"/>
    <property type="match status" value="1"/>
</dbReference>